<organism evidence="4 5">
    <name type="scientific">Asparagus officinalis</name>
    <name type="common">Garden asparagus</name>
    <dbReference type="NCBI Taxonomy" id="4686"/>
    <lineage>
        <taxon>Eukaryota</taxon>
        <taxon>Viridiplantae</taxon>
        <taxon>Streptophyta</taxon>
        <taxon>Embryophyta</taxon>
        <taxon>Tracheophyta</taxon>
        <taxon>Spermatophyta</taxon>
        <taxon>Magnoliopsida</taxon>
        <taxon>Liliopsida</taxon>
        <taxon>Asparagales</taxon>
        <taxon>Asparagaceae</taxon>
        <taxon>Asparagoideae</taxon>
        <taxon>Asparagus</taxon>
    </lineage>
</organism>
<evidence type="ECO:0000256" key="2">
    <source>
        <dbReference type="ARBA" id="ARBA00022801"/>
    </source>
</evidence>
<reference evidence="5" key="1">
    <citation type="journal article" date="2017" name="Nat. Commun.">
        <title>The asparagus genome sheds light on the origin and evolution of a young Y chromosome.</title>
        <authorList>
            <person name="Harkess A."/>
            <person name="Zhou J."/>
            <person name="Xu C."/>
            <person name="Bowers J.E."/>
            <person name="Van der Hulst R."/>
            <person name="Ayyampalayam S."/>
            <person name="Mercati F."/>
            <person name="Riccardi P."/>
            <person name="McKain M.R."/>
            <person name="Kakrana A."/>
            <person name="Tang H."/>
            <person name="Ray J."/>
            <person name="Groenendijk J."/>
            <person name="Arikit S."/>
            <person name="Mathioni S.M."/>
            <person name="Nakano M."/>
            <person name="Shan H."/>
            <person name="Telgmann-Rauber A."/>
            <person name="Kanno A."/>
            <person name="Yue Z."/>
            <person name="Chen H."/>
            <person name="Li W."/>
            <person name="Chen Y."/>
            <person name="Xu X."/>
            <person name="Zhang Y."/>
            <person name="Luo S."/>
            <person name="Chen H."/>
            <person name="Gao J."/>
            <person name="Mao Z."/>
            <person name="Pires J.C."/>
            <person name="Luo M."/>
            <person name="Kudrna D."/>
            <person name="Wing R.A."/>
            <person name="Meyers B.C."/>
            <person name="Yi K."/>
            <person name="Kong H."/>
            <person name="Lavrijsen P."/>
            <person name="Sunseri F."/>
            <person name="Falavigna A."/>
            <person name="Ye Y."/>
            <person name="Leebens-Mack J.H."/>
            <person name="Chen G."/>
        </authorList>
    </citation>
    <scope>NUCLEOTIDE SEQUENCE [LARGE SCALE GENOMIC DNA]</scope>
    <source>
        <strain evidence="5">cv. DH0086</strain>
    </source>
</reference>
<comment type="similarity">
    <text evidence="1">Belongs to the patatin family.</text>
</comment>
<dbReference type="Gramene" id="ONK65717">
    <property type="protein sequence ID" value="ONK65717"/>
    <property type="gene ID" value="A4U43_C06F210"/>
</dbReference>
<dbReference type="Proteomes" id="UP000243459">
    <property type="component" value="Chromosome 6"/>
</dbReference>
<gene>
    <name evidence="4" type="ORF">A4U43_C06F210</name>
</gene>
<dbReference type="AlphaFoldDB" id="A0A5P1EKJ9"/>
<keyword evidence="3" id="KW-0443">Lipid metabolism</keyword>
<keyword evidence="3" id="KW-0442">Lipid degradation</keyword>
<evidence type="ECO:0000313" key="4">
    <source>
        <dbReference type="EMBL" id="ONK65717.1"/>
    </source>
</evidence>
<dbReference type="GO" id="GO:0016787">
    <property type="term" value="F:hydrolase activity"/>
    <property type="evidence" value="ECO:0007669"/>
    <property type="project" value="UniProtKB-KW"/>
</dbReference>
<sequence>MYGVILVHVEARAFCYGEPDIRATVRVRANSSFIPSSKSYSSSFVGSSMATISPRLTFGPRAEANANGIISETKAEAQSPASAAETALSQRCVESVMFKGKKISQQTNGERIEWASSELIKEQDRRKKGERACGTVHD</sequence>
<evidence type="ECO:0000256" key="3">
    <source>
        <dbReference type="ARBA" id="ARBA00022963"/>
    </source>
</evidence>
<evidence type="ECO:0000313" key="5">
    <source>
        <dbReference type="Proteomes" id="UP000243459"/>
    </source>
</evidence>
<name>A0A5P1EKJ9_ASPOF</name>
<keyword evidence="2" id="KW-0378">Hydrolase</keyword>
<keyword evidence="5" id="KW-1185">Reference proteome</keyword>
<evidence type="ECO:0000256" key="1">
    <source>
        <dbReference type="ARBA" id="ARBA00010240"/>
    </source>
</evidence>
<dbReference type="EMBL" id="CM007386">
    <property type="protein sequence ID" value="ONK65717.1"/>
    <property type="molecule type" value="Genomic_DNA"/>
</dbReference>
<protein>
    <submittedName>
        <fullName evidence="4">Uncharacterized protein</fullName>
    </submittedName>
</protein>
<proteinExistence type="inferred from homology"/>
<dbReference type="PANTHER" id="PTHR32241">
    <property type="entry name" value="PATATIN-LIKE PROTEIN 6"/>
    <property type="match status" value="1"/>
</dbReference>
<dbReference type="GO" id="GO:0016042">
    <property type="term" value="P:lipid catabolic process"/>
    <property type="evidence" value="ECO:0007669"/>
    <property type="project" value="UniProtKB-KW"/>
</dbReference>
<accession>A0A5P1EKJ9</accession>
<dbReference type="PANTHER" id="PTHR32241:SF12">
    <property type="entry name" value="OS03G0784100 PROTEIN"/>
    <property type="match status" value="1"/>
</dbReference>